<sequence length="132" mass="14368">MRVVLAAALALAILVPIRAVAAEPAYSAGYRQCMSRAGGVTASMVACITAEYRRFDARLNAAYRIALRQRPERRDALVRAERAWLTYRTANCDYYLDPDGGTLARVTANGCVLRMTAERTLELEAIARGGAG</sequence>
<dbReference type="EMBL" id="BMXY01000001">
    <property type="protein sequence ID" value="GGZ51636.1"/>
    <property type="molecule type" value="Genomic_DNA"/>
</dbReference>
<dbReference type="InterPro" id="IPR009739">
    <property type="entry name" value="LprI-like_N"/>
</dbReference>
<reference evidence="4" key="1">
    <citation type="journal article" date="2019" name="Int. J. Syst. Evol. Microbiol.">
        <title>The Global Catalogue of Microorganisms (GCM) 10K type strain sequencing project: providing services to taxonomists for standard genome sequencing and annotation.</title>
        <authorList>
            <consortium name="The Broad Institute Genomics Platform"/>
            <consortium name="The Broad Institute Genome Sequencing Center for Infectious Disease"/>
            <person name="Wu L."/>
            <person name="Ma J."/>
        </authorList>
    </citation>
    <scope>NUCLEOTIDE SEQUENCE [LARGE SCALE GENOMIC DNA]</scope>
    <source>
        <strain evidence="4">KCTC 22558</strain>
    </source>
</reference>
<evidence type="ECO:0000313" key="4">
    <source>
        <dbReference type="Proteomes" id="UP000643403"/>
    </source>
</evidence>
<dbReference type="Pfam" id="PF07007">
    <property type="entry name" value="LprI"/>
    <property type="match status" value="1"/>
</dbReference>
<feature type="chain" id="PRO_5046930916" description="Lysozyme inhibitor LprI-like N-terminal domain-containing protein" evidence="1">
    <location>
        <begin position="22"/>
        <end position="132"/>
    </location>
</feature>
<dbReference type="RefSeq" id="WP_189446366.1">
    <property type="nucleotide sequence ID" value="NZ_BMXY01000001.1"/>
</dbReference>
<gene>
    <name evidence="3" type="ORF">GCM10008101_00800</name>
</gene>
<accession>A0ABQ3BMW3</accession>
<dbReference type="PANTHER" id="PTHR39176:SF1">
    <property type="entry name" value="PERIPLASMIC PROTEIN"/>
    <property type="match status" value="1"/>
</dbReference>
<proteinExistence type="predicted"/>
<dbReference type="Gene3D" id="1.20.1270.180">
    <property type="match status" value="1"/>
</dbReference>
<evidence type="ECO:0000256" key="1">
    <source>
        <dbReference type="SAM" id="SignalP"/>
    </source>
</evidence>
<evidence type="ECO:0000313" key="3">
    <source>
        <dbReference type="EMBL" id="GGZ51636.1"/>
    </source>
</evidence>
<name>A0ABQ3BMW3_9GAMM</name>
<organism evidence="3 4">
    <name type="scientific">Cognatilysobacter xinjiangensis</name>
    <dbReference type="NCBI Taxonomy" id="546892"/>
    <lineage>
        <taxon>Bacteria</taxon>
        <taxon>Pseudomonadati</taxon>
        <taxon>Pseudomonadota</taxon>
        <taxon>Gammaproteobacteria</taxon>
        <taxon>Lysobacterales</taxon>
        <taxon>Lysobacteraceae</taxon>
        <taxon>Cognatilysobacter</taxon>
    </lineage>
</organism>
<protein>
    <recommendedName>
        <fullName evidence="2">Lysozyme inhibitor LprI-like N-terminal domain-containing protein</fullName>
    </recommendedName>
</protein>
<keyword evidence="4" id="KW-1185">Reference proteome</keyword>
<keyword evidence="1" id="KW-0732">Signal</keyword>
<feature type="signal peptide" evidence="1">
    <location>
        <begin position="1"/>
        <end position="21"/>
    </location>
</feature>
<dbReference type="PANTHER" id="PTHR39176">
    <property type="entry name" value="PERIPLASMIC PROTEIN-RELATED"/>
    <property type="match status" value="1"/>
</dbReference>
<dbReference type="Proteomes" id="UP000643403">
    <property type="component" value="Unassembled WGS sequence"/>
</dbReference>
<comment type="caution">
    <text evidence="3">The sequence shown here is derived from an EMBL/GenBank/DDBJ whole genome shotgun (WGS) entry which is preliminary data.</text>
</comment>
<evidence type="ECO:0000259" key="2">
    <source>
        <dbReference type="Pfam" id="PF07007"/>
    </source>
</evidence>
<feature type="domain" description="Lysozyme inhibitor LprI-like N-terminal" evidence="2">
    <location>
        <begin position="33"/>
        <end position="123"/>
    </location>
</feature>